<reference evidence="1 2" key="1">
    <citation type="journal article" date="2021" name="Appl. Environ. Microbiol.">
        <title>Genetic linkage and physical mapping for an oyster mushroom Pleurotus cornucopiae and QTL analysis for the trait cap color.</title>
        <authorList>
            <person name="Zhang Y."/>
            <person name="Gao W."/>
            <person name="Sonnenberg A."/>
            <person name="Chen Q."/>
            <person name="Zhang J."/>
            <person name="Huang C."/>
        </authorList>
    </citation>
    <scope>NUCLEOTIDE SEQUENCE [LARGE SCALE GENOMIC DNA]</scope>
    <source>
        <strain evidence="1">CCMSSC00406</strain>
    </source>
</reference>
<comment type="caution">
    <text evidence="1">The sequence shown here is derived from an EMBL/GenBank/DDBJ whole genome shotgun (WGS) entry which is preliminary data.</text>
</comment>
<accession>A0ACB7IL55</accession>
<keyword evidence="2" id="KW-1185">Reference proteome</keyword>
<evidence type="ECO:0000313" key="1">
    <source>
        <dbReference type="EMBL" id="KAG9218952.1"/>
    </source>
</evidence>
<name>A0ACB7IL55_PLECO</name>
<evidence type="ECO:0000313" key="2">
    <source>
        <dbReference type="Proteomes" id="UP000824881"/>
    </source>
</evidence>
<organism evidence="1 2">
    <name type="scientific">Pleurotus cornucopiae</name>
    <name type="common">Cornucopia mushroom</name>
    <dbReference type="NCBI Taxonomy" id="5321"/>
    <lineage>
        <taxon>Eukaryota</taxon>
        <taxon>Fungi</taxon>
        <taxon>Dikarya</taxon>
        <taxon>Basidiomycota</taxon>
        <taxon>Agaricomycotina</taxon>
        <taxon>Agaricomycetes</taxon>
        <taxon>Agaricomycetidae</taxon>
        <taxon>Agaricales</taxon>
        <taxon>Pleurotineae</taxon>
        <taxon>Pleurotaceae</taxon>
        <taxon>Pleurotus</taxon>
    </lineage>
</organism>
<proteinExistence type="predicted"/>
<dbReference type="Proteomes" id="UP000824881">
    <property type="component" value="Unassembled WGS sequence"/>
</dbReference>
<protein>
    <submittedName>
        <fullName evidence="1">Uncharacterized protein</fullName>
    </submittedName>
</protein>
<dbReference type="EMBL" id="WQMT02000009">
    <property type="protein sequence ID" value="KAG9218952.1"/>
    <property type="molecule type" value="Genomic_DNA"/>
</dbReference>
<gene>
    <name evidence="1" type="ORF">CCMSSC00406_0001362</name>
</gene>
<sequence>MLAIVRVLRKWRTDLLGASFEVYTDHRTLEFFNRQRDLSKKQLRWSEFLADYDYTIKYVRGTDNIVADALSREFSGEAPGGMSCAAILAHCPPTAPIVAPVLSLSTDAQLLDKIKKGYTSDPWCSKLLAKGIGLVGVSSRSGLLYVGERLIIPHVPEVRELLFQLAHDSLGHFGGNKSYLALCDSFYWPLMKKDLESAYIPGCVQCQHNKAPTSKPAGPLHSLPVPDARFTCVALDFVGPLPEDEGFDYLLMITDRLGADIRLIPCKKDISAERCAALFFNTWYCENGLPLELISDRDKLFVSRFWSALHKLTGIKVKLSSAFHPQTDGSSERTNKTVIQALRYFVDRSQLGWVKALPLVRFCIMNTVNASTGFSPFVLRFGTSPRVLPPMVAAEECEDTSARDVMARIESIMAQAKDSLTASKISQSINASLARSPETPYSVGDSVYLSTSNCRREYMHSGEGRVAKFMPRFDGPYKIIHANPERSSYTLDMPNAPNTFPTFHSSLLRKFVPNDPDLFPGRELERPGAVSVDGEDEWFVERIIDERRGRRGMEYLVRYCGYGSEEDRWLGRMDVEELAAFDDWLTVHPSSGHRARKKRVVAALLEILDCNLASEVFLS</sequence>